<feature type="domain" description="Chitin-binding type-2" evidence="1">
    <location>
        <begin position="1"/>
        <end position="51"/>
    </location>
</feature>
<dbReference type="Pfam" id="PF01607">
    <property type="entry name" value="CBM_14"/>
    <property type="match status" value="1"/>
</dbReference>
<protein>
    <recommendedName>
        <fullName evidence="1">Chitin-binding type-2 domain-containing protein</fullName>
    </recommendedName>
</protein>
<evidence type="ECO:0000259" key="1">
    <source>
        <dbReference type="PROSITE" id="PS50940"/>
    </source>
</evidence>
<evidence type="ECO:0000313" key="3">
    <source>
        <dbReference type="Proteomes" id="UP000708208"/>
    </source>
</evidence>
<name>A0A8J2JFF5_9HEXA</name>
<dbReference type="AlphaFoldDB" id="A0A8J2JFF5"/>
<dbReference type="InterPro" id="IPR002557">
    <property type="entry name" value="Chitin-bd_dom"/>
</dbReference>
<proteinExistence type="predicted"/>
<comment type="caution">
    <text evidence="2">The sequence shown here is derived from an EMBL/GenBank/DDBJ whole genome shotgun (WGS) entry which is preliminary data.</text>
</comment>
<evidence type="ECO:0000313" key="2">
    <source>
        <dbReference type="EMBL" id="CAG7719203.1"/>
    </source>
</evidence>
<feature type="non-terminal residue" evidence="2">
    <location>
        <position position="1"/>
    </location>
</feature>
<feature type="non-terminal residue" evidence="2">
    <location>
        <position position="64"/>
    </location>
</feature>
<sequence>NYPHPLGNCRKYLRCHKHGVRPRLLECRPGKTFDPFSRECLDELEARDCKACNKPIGYKIPHEK</sequence>
<organism evidence="2 3">
    <name type="scientific">Allacma fusca</name>
    <dbReference type="NCBI Taxonomy" id="39272"/>
    <lineage>
        <taxon>Eukaryota</taxon>
        <taxon>Metazoa</taxon>
        <taxon>Ecdysozoa</taxon>
        <taxon>Arthropoda</taxon>
        <taxon>Hexapoda</taxon>
        <taxon>Collembola</taxon>
        <taxon>Symphypleona</taxon>
        <taxon>Sminthuridae</taxon>
        <taxon>Allacma</taxon>
    </lineage>
</organism>
<dbReference type="GO" id="GO:0008061">
    <property type="term" value="F:chitin binding"/>
    <property type="evidence" value="ECO:0007669"/>
    <property type="project" value="InterPro"/>
</dbReference>
<gene>
    <name evidence="2" type="ORF">AFUS01_LOCUS8538</name>
</gene>
<dbReference type="Proteomes" id="UP000708208">
    <property type="component" value="Unassembled WGS sequence"/>
</dbReference>
<keyword evidence="3" id="KW-1185">Reference proteome</keyword>
<reference evidence="2" key="1">
    <citation type="submission" date="2021-06" db="EMBL/GenBank/DDBJ databases">
        <authorList>
            <person name="Hodson N. C."/>
            <person name="Mongue J. A."/>
            <person name="Jaron S. K."/>
        </authorList>
    </citation>
    <scope>NUCLEOTIDE SEQUENCE</scope>
</reference>
<dbReference type="PROSITE" id="PS50940">
    <property type="entry name" value="CHIT_BIND_II"/>
    <property type="match status" value="1"/>
</dbReference>
<accession>A0A8J2JFF5</accession>
<dbReference type="EMBL" id="CAJVCH010059507">
    <property type="protein sequence ID" value="CAG7719203.1"/>
    <property type="molecule type" value="Genomic_DNA"/>
</dbReference>
<dbReference type="GO" id="GO:0005576">
    <property type="term" value="C:extracellular region"/>
    <property type="evidence" value="ECO:0007669"/>
    <property type="project" value="InterPro"/>
</dbReference>